<dbReference type="EMBL" id="CP110176">
    <property type="protein sequence ID" value="UZC86737.1"/>
    <property type="molecule type" value="Genomic_DNA"/>
</dbReference>
<feature type="transmembrane region" description="Helical" evidence="9">
    <location>
        <begin position="332"/>
        <end position="352"/>
    </location>
</feature>
<comment type="subcellular location">
    <subcellularLocation>
        <location evidence="1">Cell inner membrane</location>
        <topology evidence="1">Multi-pass membrane protein</topology>
    </subcellularLocation>
    <subcellularLocation>
        <location evidence="9">Cell membrane</location>
        <topology evidence="9">Multi-pass membrane protein</topology>
    </subcellularLocation>
</comment>
<keyword evidence="7 9" id="KW-1133">Transmembrane helix</keyword>
<reference evidence="12 20" key="2">
    <citation type="submission" date="2019-12" db="EMBL/GenBank/DDBJ databases">
        <title>complete genome sequences of Aeromonas caviae str. WP2-W18-ESBL-01 isolated from wastewater treatment plant effluent.</title>
        <authorList>
            <person name="Sekizuka T."/>
            <person name="Itokawa K."/>
            <person name="Yatsu K."/>
            <person name="Inamine Y."/>
            <person name="Kuroda M."/>
        </authorList>
    </citation>
    <scope>NUCLEOTIDE SEQUENCE [LARGE SCALE GENOMIC DNA]</scope>
    <source>
        <strain evidence="12 20">WP2-W18-ESBL-01</strain>
    </source>
</reference>
<evidence type="ECO:0000313" key="21">
    <source>
        <dbReference type="Proteomes" id="UP000737420"/>
    </source>
</evidence>
<evidence type="ECO:0000313" key="22">
    <source>
        <dbReference type="Proteomes" id="UP001160758"/>
    </source>
</evidence>
<feature type="transmembrane region" description="Helical" evidence="9">
    <location>
        <begin position="96"/>
        <end position="115"/>
    </location>
</feature>
<keyword evidence="4" id="KW-1003">Cell membrane</keyword>
<evidence type="ECO:0000313" key="15">
    <source>
        <dbReference type="EMBL" id="GJB90259.1"/>
    </source>
</evidence>
<dbReference type="SUPFAM" id="SSF161098">
    <property type="entry name" value="MetI-like"/>
    <property type="match status" value="1"/>
</dbReference>
<evidence type="ECO:0000313" key="19">
    <source>
        <dbReference type="EMBL" id="UZC86737.1"/>
    </source>
</evidence>
<reference evidence="13 21" key="4">
    <citation type="submission" date="2021-07" db="EMBL/GenBank/DDBJ databases">
        <title>Draft genome sequence of carbapenem-resistant Aeromonas spp. in Japan.</title>
        <authorList>
            <person name="Maehana S."/>
            <person name="Suzuki M."/>
            <person name="Kitasato H."/>
        </authorList>
    </citation>
    <scope>NUCLEOTIDE SEQUENCE</scope>
    <source>
        <strain evidence="13">KAM343</strain>
        <strain evidence="14">KAM348</strain>
        <strain evidence="15 21">KAM382</strain>
    </source>
</reference>
<evidence type="ECO:0000313" key="11">
    <source>
        <dbReference type="EMBL" id="AXB05985.1"/>
    </source>
</evidence>
<feature type="transmembrane region" description="Helical" evidence="9">
    <location>
        <begin position="273"/>
        <end position="295"/>
    </location>
</feature>
<dbReference type="PANTHER" id="PTHR30614:SF41">
    <property type="entry name" value="INNER MEMBRANE AMINO-ACID ABC TRANSPORTER PERMEASE PROTEIN YHDY"/>
    <property type="match status" value="1"/>
</dbReference>
<evidence type="ECO:0000256" key="3">
    <source>
        <dbReference type="ARBA" id="ARBA00022448"/>
    </source>
</evidence>
<evidence type="ECO:0000256" key="5">
    <source>
        <dbReference type="ARBA" id="ARBA00022692"/>
    </source>
</evidence>
<keyword evidence="6" id="KW-0029">Amino-acid transport</keyword>
<keyword evidence="3 9" id="KW-0813">Transport</keyword>
<dbReference type="NCBIfam" id="TIGR01726">
    <property type="entry name" value="HEQRo_perm_3TM"/>
    <property type="match status" value="1"/>
</dbReference>
<dbReference type="PROSITE" id="PS50928">
    <property type="entry name" value="ABC_TM1"/>
    <property type="match status" value="1"/>
</dbReference>
<dbReference type="GeneID" id="48821553"/>
<evidence type="ECO:0000256" key="9">
    <source>
        <dbReference type="RuleBase" id="RU363032"/>
    </source>
</evidence>
<feature type="domain" description="ABC transmembrane type-1" evidence="10">
    <location>
        <begin position="157"/>
        <end position="346"/>
    </location>
</feature>
<dbReference type="Proteomes" id="UP001160758">
    <property type="component" value="Unassembled WGS sequence"/>
</dbReference>
<reference evidence="19" key="6">
    <citation type="submission" date="2023-04" db="EMBL/GenBank/DDBJ databases">
        <title>Whole Genome Sequence of Multi-drug resistant Aeromonas caviae as a gut pathogen in newborn.</title>
        <authorList>
            <person name="Jadhav S.V."/>
            <person name="Saroj S.D."/>
            <person name="Saha U.B."/>
            <person name="Sen S."/>
            <person name="Kher A."/>
        </authorList>
    </citation>
    <scope>NUCLEOTIDE SEQUENCE</scope>
    <source>
        <strain evidence="19">SVJ23</strain>
    </source>
</reference>
<dbReference type="Proteomes" id="UP000887009">
    <property type="component" value="Unassembled WGS sequence"/>
</dbReference>
<dbReference type="Proteomes" id="UP001161704">
    <property type="component" value="Unassembled WGS sequence"/>
</dbReference>
<dbReference type="OrthoDB" id="9771188at2"/>
<accession>A0A125Y7S6</accession>
<evidence type="ECO:0000313" key="17">
    <source>
        <dbReference type="EMBL" id="MDH1899051.1"/>
    </source>
</evidence>
<feature type="transmembrane region" description="Helical" evidence="9">
    <location>
        <begin position="31"/>
        <end position="52"/>
    </location>
</feature>
<evidence type="ECO:0000313" key="12">
    <source>
        <dbReference type="EMBL" id="BBQ29618.1"/>
    </source>
</evidence>
<reference evidence="11" key="1">
    <citation type="journal article" date="2019" name="J Environ">
        <title>Genetic characterization and potential molecular dissemination mechanism of tet (31) gene in Aeromonas caviae from an oxytetracycline wastewater treatment system.</title>
        <authorList>
            <person name="Shi Y."/>
            <person name="Tian Z."/>
            <person name="Leclercq S.O."/>
            <person name="Zhang H."/>
            <person name="Yang M."/>
            <person name="Zhang Y."/>
        </authorList>
    </citation>
    <scope>NUCLEOTIDE SEQUENCE</scope>
    <source>
        <strain evidence="11">T25-39</strain>
    </source>
</reference>
<feature type="transmembrane region" description="Helical" evidence="9">
    <location>
        <begin position="156"/>
        <end position="181"/>
    </location>
</feature>
<reference evidence="17" key="5">
    <citation type="submission" date="2022-09" db="EMBL/GenBank/DDBJ databases">
        <title>Intensive care unit water sources are persistently colonized with multi-drug resistant bacteria and are the site of extensive horizontal gene transfer of antibiotic resistance genes.</title>
        <authorList>
            <person name="Diorio-Toth L."/>
        </authorList>
    </citation>
    <scope>NUCLEOTIDE SEQUENCE</scope>
    <source>
        <strain evidence="16">GD03710</strain>
        <strain evidence="17">GD03796</strain>
    </source>
</reference>
<organism evidence="17 22">
    <name type="scientific">Aeromonas caviae</name>
    <name type="common">Aeromonas punctata</name>
    <dbReference type="NCBI Taxonomy" id="648"/>
    <lineage>
        <taxon>Bacteria</taxon>
        <taxon>Pseudomonadati</taxon>
        <taxon>Pseudomonadota</taxon>
        <taxon>Gammaproteobacteria</taxon>
        <taxon>Aeromonadales</taxon>
        <taxon>Aeromonadaceae</taxon>
        <taxon>Aeromonas</taxon>
    </lineage>
</organism>
<dbReference type="CDD" id="cd06261">
    <property type="entry name" value="TM_PBP2"/>
    <property type="match status" value="1"/>
</dbReference>
<dbReference type="Proteomes" id="UP000737420">
    <property type="component" value="Unassembled WGS sequence"/>
</dbReference>
<reference evidence="18" key="3">
    <citation type="submission" date="2020-12" db="EMBL/GenBank/DDBJ databases">
        <title>GES Beta-lactamases isolated from hospital effluents in Brazil.</title>
        <authorList>
            <person name="Conte D."/>
            <person name="Mesa D."/>
            <person name="Palmeiro J.K."/>
            <person name="Dalla-Costa L.M."/>
        </authorList>
    </citation>
    <scope>NUCLEOTIDE SEQUENCE [LARGE SCALE GENOMIC DNA]</scope>
    <source>
        <strain evidence="18">Aero21</strain>
    </source>
</reference>
<evidence type="ECO:0000256" key="2">
    <source>
        <dbReference type="ARBA" id="ARBA00010072"/>
    </source>
</evidence>
<evidence type="ECO:0000313" key="20">
    <source>
        <dbReference type="Proteomes" id="UP000515756"/>
    </source>
</evidence>
<evidence type="ECO:0000256" key="4">
    <source>
        <dbReference type="ARBA" id="ARBA00022475"/>
    </source>
</evidence>
<dbReference type="PANTHER" id="PTHR30614">
    <property type="entry name" value="MEMBRANE COMPONENT OF AMINO ACID ABC TRANSPORTER"/>
    <property type="match status" value="1"/>
</dbReference>
<gene>
    <name evidence="11" type="ORF">C1C91_14100</name>
    <name evidence="18" type="ORF">JC965_03625</name>
    <name evidence="13" type="ORF">KAM343_12160</name>
    <name evidence="14" type="ORF">KAM348_12430</name>
    <name evidence="15" type="ORF">KAM382_03200</name>
    <name evidence="17" type="ORF">N5I07_16090</name>
    <name evidence="16" type="ORF">N5I20_06815</name>
    <name evidence="19" type="ORF">OJY61_01960</name>
    <name evidence="12" type="ORF">WP2W18E01_12000</name>
</gene>
<dbReference type="EMBL" id="JAOCFT010000001">
    <property type="protein sequence ID" value="MDH1899051.1"/>
    <property type="molecule type" value="Genomic_DNA"/>
</dbReference>
<dbReference type="EMBL" id="BPNL01000010">
    <property type="protein sequence ID" value="GJA53820.1"/>
    <property type="molecule type" value="Genomic_DNA"/>
</dbReference>
<dbReference type="InterPro" id="IPR000515">
    <property type="entry name" value="MetI-like"/>
</dbReference>
<dbReference type="RefSeq" id="WP_010673484.1">
    <property type="nucleotide sequence ID" value="NZ_AP019195.1"/>
</dbReference>
<dbReference type="EMBL" id="CP065937">
    <property type="protein sequence ID" value="QQA61636.1"/>
    <property type="molecule type" value="Genomic_DNA"/>
</dbReference>
<evidence type="ECO:0000256" key="8">
    <source>
        <dbReference type="ARBA" id="ARBA00023136"/>
    </source>
</evidence>
<dbReference type="InterPro" id="IPR035906">
    <property type="entry name" value="MetI-like_sf"/>
</dbReference>
<keyword evidence="5 9" id="KW-0812">Transmembrane</keyword>
<dbReference type="Gene3D" id="1.10.3720.10">
    <property type="entry name" value="MetI-like"/>
    <property type="match status" value="1"/>
</dbReference>
<feature type="transmembrane region" description="Helical" evidence="9">
    <location>
        <begin position="122"/>
        <end position="144"/>
    </location>
</feature>
<evidence type="ECO:0000313" key="13">
    <source>
        <dbReference type="EMBL" id="GJA40420.1"/>
    </source>
</evidence>
<evidence type="ECO:0000259" key="10">
    <source>
        <dbReference type="PROSITE" id="PS50928"/>
    </source>
</evidence>
<dbReference type="Pfam" id="PF00528">
    <property type="entry name" value="BPD_transp_1"/>
    <property type="match status" value="1"/>
</dbReference>
<dbReference type="InterPro" id="IPR010065">
    <property type="entry name" value="AA_ABC_transptr_permease_3TM"/>
</dbReference>
<dbReference type="GO" id="GO:0006865">
    <property type="term" value="P:amino acid transport"/>
    <property type="evidence" value="ECO:0007669"/>
    <property type="project" value="UniProtKB-KW"/>
</dbReference>
<dbReference type="EMBL" id="BPOP01000002">
    <property type="protein sequence ID" value="GJB90259.1"/>
    <property type="molecule type" value="Genomic_DNA"/>
</dbReference>
<dbReference type="EMBL" id="CP025706">
    <property type="protein sequence ID" value="AXB05985.1"/>
    <property type="molecule type" value="Genomic_DNA"/>
</dbReference>
<evidence type="ECO:0000256" key="6">
    <source>
        <dbReference type="ARBA" id="ARBA00022970"/>
    </source>
</evidence>
<dbReference type="EMBL" id="JAOCIZ010000020">
    <property type="protein sequence ID" value="MDH1504768.1"/>
    <property type="molecule type" value="Genomic_DNA"/>
</dbReference>
<evidence type="ECO:0000313" key="14">
    <source>
        <dbReference type="EMBL" id="GJA53820.1"/>
    </source>
</evidence>
<evidence type="ECO:0000256" key="1">
    <source>
        <dbReference type="ARBA" id="ARBA00004429"/>
    </source>
</evidence>
<evidence type="ECO:0000313" key="18">
    <source>
        <dbReference type="EMBL" id="QQA61636.1"/>
    </source>
</evidence>
<protein>
    <submittedName>
        <fullName evidence="17">Amino acid ABC transporter permease</fullName>
    </submittedName>
</protein>
<sequence>MFVNELQEALPPPNHRRGPLAWIRQNLFPNWWNGLLTLVLAYLLLPLIWSALDWALFSATWQGSSREACVQGGACWIFIESRLGQYLYGFYPADQYWRINLTFAGLAALLALLIWPKTPRKGWLALFTLLVFPVIAFFLIHGGAGLEVVETNRWGGLMLTLVLAVVGIVVALPFGILLALGRRSHMPVISSLCTVYIEFWRAVPLITVLFMASVMLPLFMSTEVELDKLLRALIGIILFQAAYVAEVVRGGLQAIPKGQYEAGDALGLSYWKVMGLIIMPQALKITIPSLVNTFISLFKDTSLVLIIGLFDLLAISKVALADPAWLGYSTEAYVFIAMIFWMFCFGMSRYSIYLERKLNTGHKH</sequence>
<dbReference type="EMBL" id="AP021927">
    <property type="protein sequence ID" value="BBQ29618.1"/>
    <property type="molecule type" value="Genomic_DNA"/>
</dbReference>
<dbReference type="InterPro" id="IPR043429">
    <property type="entry name" value="ArtM/GltK/GlnP/TcyL/YhdX-like"/>
</dbReference>
<name>A0A125Y7S6_AERCA</name>
<dbReference type="FunFam" id="1.10.3720.10:FF:000032">
    <property type="entry name" value="General amino acid ABC transporter permease"/>
    <property type="match status" value="1"/>
</dbReference>
<dbReference type="Proteomes" id="UP000515756">
    <property type="component" value="Chromosome"/>
</dbReference>
<dbReference type="Proteomes" id="UP000266778">
    <property type="component" value="Chromosome"/>
</dbReference>
<evidence type="ECO:0000256" key="7">
    <source>
        <dbReference type="ARBA" id="ARBA00022989"/>
    </source>
</evidence>
<evidence type="ECO:0000313" key="16">
    <source>
        <dbReference type="EMBL" id="MDH1504768.1"/>
    </source>
</evidence>
<dbReference type="Proteomes" id="UP000886939">
    <property type="component" value="Unassembled WGS sequence"/>
</dbReference>
<comment type="similarity">
    <text evidence="2">Belongs to the binding-protein-dependent transport system permease family. HisMQ subfamily.</text>
</comment>
<dbReference type="GO" id="GO:0043190">
    <property type="term" value="C:ATP-binding cassette (ABC) transporter complex"/>
    <property type="evidence" value="ECO:0007669"/>
    <property type="project" value="InterPro"/>
</dbReference>
<proteinExistence type="inferred from homology"/>
<dbReference type="Proteomes" id="UP001163285">
    <property type="component" value="Chromosome"/>
</dbReference>
<feature type="transmembrane region" description="Helical" evidence="9">
    <location>
        <begin position="202"/>
        <end position="220"/>
    </location>
</feature>
<dbReference type="AlphaFoldDB" id="A0A125Y7S6"/>
<dbReference type="GO" id="GO:0022857">
    <property type="term" value="F:transmembrane transporter activity"/>
    <property type="evidence" value="ECO:0007669"/>
    <property type="project" value="InterPro"/>
</dbReference>
<keyword evidence="8 9" id="KW-0472">Membrane</keyword>
<dbReference type="EMBL" id="BPNI01000015">
    <property type="protein sequence ID" value="GJA40420.1"/>
    <property type="molecule type" value="Genomic_DNA"/>
</dbReference>
<feature type="transmembrane region" description="Helical" evidence="9">
    <location>
        <begin position="301"/>
        <end position="320"/>
    </location>
</feature>